<organism evidence="2 3">
    <name type="scientific">Candolleomyces eurysporus</name>
    <dbReference type="NCBI Taxonomy" id="2828524"/>
    <lineage>
        <taxon>Eukaryota</taxon>
        <taxon>Fungi</taxon>
        <taxon>Dikarya</taxon>
        <taxon>Basidiomycota</taxon>
        <taxon>Agaricomycotina</taxon>
        <taxon>Agaricomycetes</taxon>
        <taxon>Agaricomycetidae</taxon>
        <taxon>Agaricales</taxon>
        <taxon>Agaricineae</taxon>
        <taxon>Psathyrellaceae</taxon>
        <taxon>Candolleomyces</taxon>
    </lineage>
</organism>
<dbReference type="OrthoDB" id="3251775at2759"/>
<evidence type="ECO:0000313" key="2">
    <source>
        <dbReference type="EMBL" id="KAJ2921795.1"/>
    </source>
</evidence>
<accession>A0A9W8IS66</accession>
<dbReference type="AlphaFoldDB" id="A0A9W8IS66"/>
<sequence>MAIRIGVRPRYPTFSRAKHTLITIAQISMLAATLMDLVSLAIVVIYCNRESSFHGGSLADYFVKQGLGAFIAVTIVNVAAATAFFNLSFWYWPSPQPRFTKPRGEYFALHMHALNFD</sequence>
<feature type="non-terminal residue" evidence="2">
    <location>
        <position position="1"/>
    </location>
</feature>
<gene>
    <name evidence="2" type="ORF">H1R20_g15292</name>
</gene>
<dbReference type="EMBL" id="JANBPK010001548">
    <property type="protein sequence ID" value="KAJ2921795.1"/>
    <property type="molecule type" value="Genomic_DNA"/>
</dbReference>
<keyword evidence="1" id="KW-1133">Transmembrane helix</keyword>
<proteinExistence type="predicted"/>
<evidence type="ECO:0000256" key="1">
    <source>
        <dbReference type="SAM" id="Phobius"/>
    </source>
</evidence>
<keyword evidence="1" id="KW-0472">Membrane</keyword>
<name>A0A9W8IS66_9AGAR</name>
<reference evidence="2" key="1">
    <citation type="submission" date="2022-06" db="EMBL/GenBank/DDBJ databases">
        <title>Genome Sequence of Candolleomyces eurysporus.</title>
        <authorList>
            <person name="Buettner E."/>
        </authorList>
    </citation>
    <scope>NUCLEOTIDE SEQUENCE</scope>
    <source>
        <strain evidence="2">VTCC 930004</strain>
    </source>
</reference>
<comment type="caution">
    <text evidence="2">The sequence shown here is derived from an EMBL/GenBank/DDBJ whole genome shotgun (WGS) entry which is preliminary data.</text>
</comment>
<feature type="transmembrane region" description="Helical" evidence="1">
    <location>
        <begin position="66"/>
        <end position="92"/>
    </location>
</feature>
<keyword evidence="3" id="KW-1185">Reference proteome</keyword>
<protein>
    <submittedName>
        <fullName evidence="2">Uncharacterized protein</fullName>
    </submittedName>
</protein>
<keyword evidence="1" id="KW-0812">Transmembrane</keyword>
<dbReference type="Proteomes" id="UP001140091">
    <property type="component" value="Unassembled WGS sequence"/>
</dbReference>
<evidence type="ECO:0000313" key="3">
    <source>
        <dbReference type="Proteomes" id="UP001140091"/>
    </source>
</evidence>
<feature type="transmembrane region" description="Helical" evidence="1">
    <location>
        <begin position="21"/>
        <end position="46"/>
    </location>
</feature>